<sequence length="71" mass="8151">MAAAEKLTYSITPGDWFRGNLLVPTFGITAEAARKYRDRGVWLEGKHFRRDPLGMYVYNRQAITDWMGGKV</sequence>
<dbReference type="InterPro" id="IPR009634">
    <property type="entry name" value="Put_exci"/>
</dbReference>
<dbReference type="AlphaFoldDB" id="A0A839T701"/>
<dbReference type="RefSeq" id="WP_183166650.1">
    <property type="nucleotide sequence ID" value="NZ_JACHXI010000009.1"/>
</dbReference>
<dbReference type="Gene3D" id="1.10.1660.60">
    <property type="entry name" value="Putative excisionased domain DUF1233"/>
    <property type="match status" value="1"/>
</dbReference>
<comment type="caution">
    <text evidence="1">The sequence shown here is derived from an EMBL/GenBank/DDBJ whole genome shotgun (WGS) entry which is preliminary data.</text>
</comment>
<gene>
    <name evidence="1" type="ORF">FHR87_002132</name>
</gene>
<keyword evidence="2" id="KW-1185">Reference proteome</keyword>
<proteinExistence type="predicted"/>
<name>A0A839T701_AZOMA</name>
<reference evidence="1 2" key="1">
    <citation type="submission" date="2020-08" db="EMBL/GenBank/DDBJ databases">
        <title>Genomic Encyclopedia of Type Strains, Phase III (KMG-III): the genomes of soil and plant-associated and newly described type strains.</title>
        <authorList>
            <person name="Whitman W."/>
        </authorList>
    </citation>
    <scope>NUCLEOTIDE SEQUENCE [LARGE SCALE GENOMIC DNA]</scope>
    <source>
        <strain evidence="1 2">CECT 4462</strain>
    </source>
</reference>
<dbReference type="Pfam" id="PF06806">
    <property type="entry name" value="DUF1233"/>
    <property type="match status" value="1"/>
</dbReference>
<evidence type="ECO:0000313" key="2">
    <source>
        <dbReference type="Proteomes" id="UP000549250"/>
    </source>
</evidence>
<evidence type="ECO:0008006" key="3">
    <source>
        <dbReference type="Google" id="ProtNLM"/>
    </source>
</evidence>
<evidence type="ECO:0000313" key="1">
    <source>
        <dbReference type="EMBL" id="MBB3103735.1"/>
    </source>
</evidence>
<dbReference type="InterPro" id="IPR038146">
    <property type="entry name" value="933W_put_Xis_sf"/>
</dbReference>
<organism evidence="1 2">
    <name type="scientific">Azomonas macrocytogenes</name>
    <name type="common">Azotobacter macrocytogenes</name>
    <dbReference type="NCBI Taxonomy" id="69962"/>
    <lineage>
        <taxon>Bacteria</taxon>
        <taxon>Pseudomonadati</taxon>
        <taxon>Pseudomonadota</taxon>
        <taxon>Gammaproteobacteria</taxon>
        <taxon>Pseudomonadales</taxon>
        <taxon>Pseudomonadaceae</taxon>
        <taxon>Azomonas</taxon>
    </lineage>
</organism>
<dbReference type="EMBL" id="JACHXI010000009">
    <property type="protein sequence ID" value="MBB3103735.1"/>
    <property type="molecule type" value="Genomic_DNA"/>
</dbReference>
<accession>A0A839T701</accession>
<protein>
    <recommendedName>
        <fullName evidence="3">Excisionase</fullName>
    </recommendedName>
</protein>
<dbReference type="Proteomes" id="UP000549250">
    <property type="component" value="Unassembled WGS sequence"/>
</dbReference>